<reference evidence="2" key="1">
    <citation type="submission" date="2016-11" db="UniProtKB">
        <authorList>
            <consortium name="WormBaseParasite"/>
        </authorList>
    </citation>
    <scope>IDENTIFICATION</scope>
    <source>
        <strain evidence="2">KR3021</strain>
    </source>
</reference>
<name>A0AC35TSL3_9BILA</name>
<organism evidence="1 2">
    <name type="scientific">Rhabditophanes sp. KR3021</name>
    <dbReference type="NCBI Taxonomy" id="114890"/>
    <lineage>
        <taxon>Eukaryota</taxon>
        <taxon>Metazoa</taxon>
        <taxon>Ecdysozoa</taxon>
        <taxon>Nematoda</taxon>
        <taxon>Chromadorea</taxon>
        <taxon>Rhabditida</taxon>
        <taxon>Tylenchina</taxon>
        <taxon>Panagrolaimomorpha</taxon>
        <taxon>Strongyloidoidea</taxon>
        <taxon>Alloionematidae</taxon>
        <taxon>Rhabditophanes</taxon>
    </lineage>
</organism>
<evidence type="ECO:0000313" key="1">
    <source>
        <dbReference type="Proteomes" id="UP000095286"/>
    </source>
</evidence>
<sequence>MVNIITPPTSDVASSIISVIVDNPRFAEIPGFSKYKMRIDKVVVRKSDNEEMTVSNDIVEMMSDVKDADGNWIKKSENVIKLHAVLFPEPEIPLTIQGQGLVWKIIPEFPNYEMNDRMEVRDKNSGRLSKLSRGQYHLLEQGKQQTRKALELFKEVFPTEYDLMIWVECQQNSAYSVSNDGFVRNNKSNCVLNPYKGNGETYWTVTLNANKTGSVSPTLVHILVCTAFHGPKPSSSHEVNHINGDIHDHKASNLEWVTHEKNMQHAANNGLIKRHSSPGGRNFKDDDSRDYTNEVWEVLIVEGQRTMYKASNMGRVKNYIRGNKETPLEPTVTNDGYYRCTLSLPDKKKKMFVHQIVALAFHPNPYNHPMVDHINRDKKNNDEINLKWVSAQENSENGVAKKVGQFDKNGNCVKTYSSVTKAAAAIDVKQCIITGSVDAEFLNDFYHQNSQETSTSKALVPVEATARILALNHLSYNKLETLRISLLALRFNLFPGLKLIKEYIKKNSYQMVPFKSHNAESHLYDDSIAFMRTHLREFLVERCEALMSAESHLHDGSIAFIRTHLREFLVERCEALMSAGNLKIDGRTISISITGDRGKEKSRVGLCNQGPVVITLVLDVLLN</sequence>
<dbReference type="Proteomes" id="UP000095286">
    <property type="component" value="Unplaced"/>
</dbReference>
<accession>A0AC35TSL3</accession>
<dbReference type="WBParaSite" id="RSKR_0000360100.1">
    <property type="protein sequence ID" value="RSKR_0000360100.1"/>
    <property type="gene ID" value="RSKR_0000360100"/>
</dbReference>
<protein>
    <submittedName>
        <fullName evidence="2">HNH endonuclease</fullName>
    </submittedName>
</protein>
<proteinExistence type="predicted"/>
<evidence type="ECO:0000313" key="2">
    <source>
        <dbReference type="WBParaSite" id="RSKR_0000360100.1"/>
    </source>
</evidence>